<feature type="domain" description="AMP-dependent synthetase/ligase" evidence="4">
    <location>
        <begin position="68"/>
        <end position="261"/>
    </location>
</feature>
<name>A0A8H9YCB7_9CORY</name>
<dbReference type="InterPro" id="IPR000873">
    <property type="entry name" value="AMP-dep_synth/lig_dom"/>
</dbReference>
<dbReference type="PANTHER" id="PTHR43201">
    <property type="entry name" value="ACYL-COA SYNTHETASE"/>
    <property type="match status" value="1"/>
</dbReference>
<reference evidence="5" key="1">
    <citation type="submission" date="2020-08" db="EMBL/GenBank/DDBJ databases">
        <title>Sequencing the genomes of 1000 actinobacteria strains.</title>
        <authorList>
            <person name="Klenk H.-P."/>
        </authorList>
    </citation>
    <scope>NUCLEOTIDE SEQUENCE</scope>
    <source>
        <strain evidence="5">DSM 20582</strain>
    </source>
</reference>
<dbReference type="EMBL" id="JACHWT010000008">
    <property type="protein sequence ID" value="MBB3116632.1"/>
    <property type="molecule type" value="Genomic_DNA"/>
</dbReference>
<evidence type="ECO:0000256" key="3">
    <source>
        <dbReference type="SAM" id="MobiDB-lite"/>
    </source>
</evidence>
<dbReference type="EC" id="6.2.1.26" evidence="5"/>
<dbReference type="Proteomes" id="UP000612712">
    <property type="component" value="Unassembled WGS sequence"/>
</dbReference>
<sequence length="451" mass="45240">MTTAPTTRLLPLPLSTGTVPDAVPVLSSFLAGDAAVLPLPDGPGAAARTRATLTALMRPDEPAAPGTLIACTSGSTGTPKGAVLRTPALDASARATAELVADRWGVSPGPWLLALPPHHIAGLQVVLRSLHAGFTPHVTDPDLDGFTAATRALRAAHPGEDLHTSLVPTQLVRILRDPAATAALREYASVLVGGAATPPDVLARCRDAGVHILLTYGSSETSGGMVYDGRPLPGTSVTLEDPDAAGVGRVLLHGPTVAEGYRNVPAGADGTDGTAGPDDAFPRPGTFRTSDLGRIDDGVLTVLGRADGAVNTGGLKVLPEEVEAALAAAVPGATACALGVPDPEWGEAVVAVVATAPGAGVGVPGVDDDATAATAAAPGAAADPAGTTDPADPATPVDVTPRLRALLHGAATPAHLIPRRVWRVPALPLTGPGKVDRVTVRRTVTALLDRG</sequence>
<protein>
    <submittedName>
        <fullName evidence="5">O-succinylbenzoic acid--CoA ligase</fullName>
        <ecNumber evidence="5">6.2.1.26</ecNumber>
    </submittedName>
</protein>
<evidence type="ECO:0000259" key="4">
    <source>
        <dbReference type="Pfam" id="PF00501"/>
    </source>
</evidence>
<comment type="caution">
    <text evidence="5">The sequence shown here is derived from an EMBL/GenBank/DDBJ whole genome shotgun (WGS) entry which is preliminary data.</text>
</comment>
<dbReference type="Gene3D" id="3.30.300.30">
    <property type="match status" value="1"/>
</dbReference>
<gene>
    <name evidence="5" type="ORF">FHU32_001878</name>
</gene>
<dbReference type="GO" id="GO:0008756">
    <property type="term" value="F:o-succinylbenzoate-CoA ligase activity"/>
    <property type="evidence" value="ECO:0007669"/>
    <property type="project" value="UniProtKB-EC"/>
</dbReference>
<accession>A0A8H9YCB7</accession>
<dbReference type="PROSITE" id="PS00455">
    <property type="entry name" value="AMP_BINDING"/>
    <property type="match status" value="1"/>
</dbReference>
<dbReference type="Gene3D" id="3.40.50.12780">
    <property type="entry name" value="N-terminal domain of ligase-like"/>
    <property type="match status" value="1"/>
</dbReference>
<dbReference type="SUPFAM" id="SSF56801">
    <property type="entry name" value="Acetyl-CoA synthetase-like"/>
    <property type="match status" value="1"/>
</dbReference>
<dbReference type="GeneID" id="60808151"/>
<dbReference type="PANTHER" id="PTHR43201:SF5">
    <property type="entry name" value="MEDIUM-CHAIN ACYL-COA LIGASE ACSF2, MITOCHONDRIAL"/>
    <property type="match status" value="1"/>
</dbReference>
<dbReference type="GO" id="GO:0031956">
    <property type="term" value="F:medium-chain fatty acid-CoA ligase activity"/>
    <property type="evidence" value="ECO:0007669"/>
    <property type="project" value="TreeGrafter"/>
</dbReference>
<proteinExistence type="inferred from homology"/>
<dbReference type="AlphaFoldDB" id="A0A8H9YCB7"/>
<dbReference type="RefSeq" id="WP_125187317.1">
    <property type="nucleotide sequence ID" value="NZ_CP047187.1"/>
</dbReference>
<dbReference type="GO" id="GO:0006631">
    <property type="term" value="P:fatty acid metabolic process"/>
    <property type="evidence" value="ECO:0007669"/>
    <property type="project" value="TreeGrafter"/>
</dbReference>
<dbReference type="InterPro" id="IPR020845">
    <property type="entry name" value="AMP-binding_CS"/>
</dbReference>
<feature type="region of interest" description="Disordered" evidence="3">
    <location>
        <begin position="375"/>
        <end position="395"/>
    </location>
</feature>
<evidence type="ECO:0000313" key="6">
    <source>
        <dbReference type="Proteomes" id="UP000612712"/>
    </source>
</evidence>
<organism evidence="5 6">
    <name type="scientific">Corynebacterium bovis DSM 20582 = CIP 54.80</name>
    <dbReference type="NCBI Taxonomy" id="927655"/>
    <lineage>
        <taxon>Bacteria</taxon>
        <taxon>Bacillati</taxon>
        <taxon>Actinomycetota</taxon>
        <taxon>Actinomycetes</taxon>
        <taxon>Mycobacteriales</taxon>
        <taxon>Corynebacteriaceae</taxon>
        <taxon>Corynebacterium</taxon>
    </lineage>
</organism>
<evidence type="ECO:0000256" key="1">
    <source>
        <dbReference type="ARBA" id="ARBA00006432"/>
    </source>
</evidence>
<evidence type="ECO:0000256" key="2">
    <source>
        <dbReference type="ARBA" id="ARBA00022598"/>
    </source>
</evidence>
<evidence type="ECO:0000313" key="5">
    <source>
        <dbReference type="EMBL" id="MBB3116632.1"/>
    </source>
</evidence>
<dbReference type="Pfam" id="PF00501">
    <property type="entry name" value="AMP-binding"/>
    <property type="match status" value="1"/>
</dbReference>
<dbReference type="InterPro" id="IPR042099">
    <property type="entry name" value="ANL_N_sf"/>
</dbReference>
<comment type="similarity">
    <text evidence="1">Belongs to the ATP-dependent AMP-binding enzyme family.</text>
</comment>
<dbReference type="InterPro" id="IPR045851">
    <property type="entry name" value="AMP-bd_C_sf"/>
</dbReference>
<keyword evidence="2 5" id="KW-0436">Ligase</keyword>